<comment type="caution">
    <text evidence="2">The sequence shown here is derived from an EMBL/GenBank/DDBJ whole genome shotgun (WGS) entry which is preliminary data.</text>
</comment>
<dbReference type="RefSeq" id="WP_131234917.1">
    <property type="nucleotide sequence ID" value="NZ_SHRR01000013.1"/>
</dbReference>
<accession>A0A4R0TT42</accession>
<dbReference type="Proteomes" id="UP000291814">
    <property type="component" value="Unassembled WGS sequence"/>
</dbReference>
<gene>
    <name evidence="2" type="ORF">MCC10070_0852</name>
</gene>
<protein>
    <submittedName>
        <fullName evidence="2">Uncharacterized protein</fullName>
    </submittedName>
</protein>
<evidence type="ECO:0000313" key="2">
    <source>
        <dbReference type="EMBL" id="TCE86524.1"/>
    </source>
</evidence>
<evidence type="ECO:0000256" key="1">
    <source>
        <dbReference type="SAM" id="MobiDB-lite"/>
    </source>
</evidence>
<dbReference type="EMBL" id="SHRR01000013">
    <property type="protein sequence ID" value="TCE86524.1"/>
    <property type="molecule type" value="Genomic_DNA"/>
</dbReference>
<evidence type="ECO:0000313" key="3">
    <source>
        <dbReference type="Proteomes" id="UP000291814"/>
    </source>
</evidence>
<reference evidence="2 3" key="1">
    <citation type="journal article" date="2018" name="Sci. Rep.">
        <title>Genomic diversity and distribution of Bifidobacterium longum subsp. longum across the human lifespan.</title>
        <authorList>
            <person name="Odamaki T."/>
            <person name="Bottacini F."/>
            <person name="Kato K."/>
            <person name="Mitsuyama E."/>
            <person name="Yoshida K."/>
            <person name="Horigome A."/>
            <person name="Xiao J.Z."/>
            <person name="van Sinderen D."/>
        </authorList>
    </citation>
    <scope>NUCLEOTIDE SEQUENCE [LARGE SCALE GENOMIC DNA]</scope>
    <source>
        <strain evidence="2 3">MCC10070</strain>
    </source>
</reference>
<sequence length="226" mass="24559">MIDPKKNGNRTLRVRYDSGAIFVGPAIITDEGDTLVLLGGASSLLVRRADGSLPLHVAAVETPPEDDGPCLDAALAVFDETIEDGGGRRTAMSCAIRAYDERNPGHPTLFVDLCNDRSFERMVRKTGGRAFRLDSQDEGREIDPLSFADHDFSREAARSGKPLIRIDPVKGGPIAVYLPDGSIRVGDEMDFLLRYEADARTSTNKPNPGKPARNPEGAEVSPDLRR</sequence>
<name>A0A4R0TT42_BIFLL</name>
<proteinExistence type="predicted"/>
<dbReference type="AlphaFoldDB" id="A0A4R0TT42"/>
<organism evidence="2 3">
    <name type="scientific">Bifidobacterium longum subsp. longum</name>
    <dbReference type="NCBI Taxonomy" id="1679"/>
    <lineage>
        <taxon>Bacteria</taxon>
        <taxon>Bacillati</taxon>
        <taxon>Actinomycetota</taxon>
        <taxon>Actinomycetes</taxon>
        <taxon>Bifidobacteriales</taxon>
        <taxon>Bifidobacteriaceae</taxon>
        <taxon>Bifidobacterium</taxon>
    </lineage>
</organism>
<feature type="region of interest" description="Disordered" evidence="1">
    <location>
        <begin position="197"/>
        <end position="226"/>
    </location>
</feature>